<dbReference type="GO" id="GO:0005576">
    <property type="term" value="C:extracellular region"/>
    <property type="evidence" value="ECO:0007669"/>
    <property type="project" value="TreeGrafter"/>
</dbReference>
<dbReference type="InterPro" id="IPR001223">
    <property type="entry name" value="Glyco_hydro18_cat"/>
</dbReference>
<reference evidence="2" key="1">
    <citation type="journal article" date="2021" name="Sci. Adv.">
        <title>The American lobster genome reveals insights on longevity, neural, and immune adaptations.</title>
        <authorList>
            <person name="Polinski J.M."/>
            <person name="Zimin A.V."/>
            <person name="Clark K.F."/>
            <person name="Kohn A.B."/>
            <person name="Sadowski N."/>
            <person name="Timp W."/>
            <person name="Ptitsyn A."/>
            <person name="Khanna P."/>
            <person name="Romanova D.Y."/>
            <person name="Williams P."/>
            <person name="Greenwood S.J."/>
            <person name="Moroz L.L."/>
            <person name="Walt D.R."/>
            <person name="Bodnar A.G."/>
        </authorList>
    </citation>
    <scope>NUCLEOTIDE SEQUENCE</scope>
    <source>
        <strain evidence="2">GMGI-L3</strain>
    </source>
</reference>
<dbReference type="SMART" id="SM00636">
    <property type="entry name" value="Glyco_18"/>
    <property type="match status" value="1"/>
</dbReference>
<feature type="domain" description="GH18" evidence="1">
    <location>
        <begin position="11"/>
        <end position="196"/>
    </location>
</feature>
<evidence type="ECO:0000259" key="1">
    <source>
        <dbReference type="PROSITE" id="PS51910"/>
    </source>
</evidence>
<dbReference type="GO" id="GO:0008061">
    <property type="term" value="F:chitin binding"/>
    <property type="evidence" value="ECO:0007669"/>
    <property type="project" value="InterPro"/>
</dbReference>
<dbReference type="InterPro" id="IPR017853">
    <property type="entry name" value="GH"/>
</dbReference>
<dbReference type="Proteomes" id="UP000747542">
    <property type="component" value="Unassembled WGS sequence"/>
</dbReference>
<evidence type="ECO:0000313" key="2">
    <source>
        <dbReference type="EMBL" id="KAG7177552.1"/>
    </source>
</evidence>
<dbReference type="Pfam" id="PF00704">
    <property type="entry name" value="Glyco_hydro_18"/>
    <property type="match status" value="1"/>
</dbReference>
<dbReference type="GO" id="GO:0006032">
    <property type="term" value="P:chitin catabolic process"/>
    <property type="evidence" value="ECO:0007669"/>
    <property type="project" value="TreeGrafter"/>
</dbReference>
<proteinExistence type="predicted"/>
<dbReference type="Gene3D" id="3.20.20.80">
    <property type="entry name" value="Glycosidases"/>
    <property type="match status" value="1"/>
</dbReference>
<gene>
    <name evidence="2" type="primary">Chit1-L3</name>
    <name evidence="2" type="ORF">Hamer_G008188</name>
</gene>
<name>A0A8J5ND35_HOMAM</name>
<dbReference type="PANTHER" id="PTHR11177">
    <property type="entry name" value="CHITINASE"/>
    <property type="match status" value="1"/>
</dbReference>
<keyword evidence="3" id="KW-1185">Reference proteome</keyword>
<organism evidence="2 3">
    <name type="scientific">Homarus americanus</name>
    <name type="common">American lobster</name>
    <dbReference type="NCBI Taxonomy" id="6706"/>
    <lineage>
        <taxon>Eukaryota</taxon>
        <taxon>Metazoa</taxon>
        <taxon>Ecdysozoa</taxon>
        <taxon>Arthropoda</taxon>
        <taxon>Crustacea</taxon>
        <taxon>Multicrustacea</taxon>
        <taxon>Malacostraca</taxon>
        <taxon>Eumalacostraca</taxon>
        <taxon>Eucarida</taxon>
        <taxon>Decapoda</taxon>
        <taxon>Pleocyemata</taxon>
        <taxon>Astacidea</taxon>
        <taxon>Nephropoidea</taxon>
        <taxon>Nephropidae</taxon>
        <taxon>Homarus</taxon>
    </lineage>
</organism>
<protein>
    <submittedName>
        <fullName evidence="2">Chitotriosidase-1-like 3</fullName>
    </submittedName>
</protein>
<dbReference type="AlphaFoldDB" id="A0A8J5ND35"/>
<dbReference type="SUPFAM" id="SSF51445">
    <property type="entry name" value="(Trans)glycosidases"/>
    <property type="match status" value="1"/>
</dbReference>
<dbReference type="EMBL" id="JAHLQT010001931">
    <property type="protein sequence ID" value="KAG7177552.1"/>
    <property type="molecule type" value="Genomic_DNA"/>
</dbReference>
<feature type="non-terminal residue" evidence="2">
    <location>
        <position position="196"/>
    </location>
</feature>
<accession>A0A8J5ND35</accession>
<dbReference type="GO" id="GO:0005975">
    <property type="term" value="P:carbohydrate metabolic process"/>
    <property type="evidence" value="ECO:0007669"/>
    <property type="project" value="InterPro"/>
</dbReference>
<evidence type="ECO:0000313" key="3">
    <source>
        <dbReference type="Proteomes" id="UP000747542"/>
    </source>
</evidence>
<dbReference type="InterPro" id="IPR050314">
    <property type="entry name" value="Glycosyl_Hydrlase_18"/>
</dbReference>
<dbReference type="InterPro" id="IPR011583">
    <property type="entry name" value="Chitinase_II/V-like_cat"/>
</dbReference>
<comment type="caution">
    <text evidence="2">The sequence shown here is derived from an EMBL/GenBank/DDBJ whole genome shotgun (WGS) entry which is preliminary data.</text>
</comment>
<dbReference type="GO" id="GO:0004568">
    <property type="term" value="F:chitinase activity"/>
    <property type="evidence" value="ECO:0007669"/>
    <property type="project" value="TreeGrafter"/>
</dbReference>
<dbReference type="PROSITE" id="PS51910">
    <property type="entry name" value="GH18_2"/>
    <property type="match status" value="1"/>
</dbReference>
<sequence length="196" mass="21601">LALAVWAAADYDVIVLLLLATEQGNGKFDVEAIDPAICTHLVFGFAGLSNNKMVLDPYNELCENWGKCAYNRFNALKEQNADLVTILAMSSSASARKTFVDSSIEMLKAHKFDGLDMDWVNFISLLSDLSTALHANNMILTAAVSAGKLTIDPAYDIPGMAKNLDIMNLMAYDLHGAWDPYTHHQSGLYQYPRHGR</sequence>
<dbReference type="PANTHER" id="PTHR11177:SF360">
    <property type="entry name" value="CHITINASE 4-RELATED"/>
    <property type="match status" value="1"/>
</dbReference>